<dbReference type="KEGG" id="meiy:MIN45_P0212"/>
<evidence type="ECO:0000256" key="1">
    <source>
        <dbReference type="SAM" id="Phobius"/>
    </source>
</evidence>
<keyword evidence="1" id="KW-1133">Transmembrane helix</keyword>
<keyword evidence="3" id="KW-1185">Reference proteome</keyword>
<protein>
    <recommendedName>
        <fullName evidence="4">ATP synthase subunit I</fullName>
    </recommendedName>
</protein>
<feature type="transmembrane region" description="Helical" evidence="1">
    <location>
        <begin position="39"/>
        <end position="62"/>
    </location>
</feature>
<dbReference type="InterPro" id="IPR017581">
    <property type="entry name" value="AtpR-like"/>
</dbReference>
<keyword evidence="1" id="KW-0472">Membrane</keyword>
<feature type="transmembrane region" description="Helical" evidence="1">
    <location>
        <begin position="68"/>
        <end position="84"/>
    </location>
</feature>
<keyword evidence="1" id="KW-0812">Transmembrane</keyword>
<dbReference type="Pfam" id="PF12966">
    <property type="entry name" value="AtpR"/>
    <property type="match status" value="1"/>
</dbReference>
<evidence type="ECO:0000313" key="3">
    <source>
        <dbReference type="Proteomes" id="UP001321450"/>
    </source>
</evidence>
<sequence>MTESWLWPALFAAGLGLGAFFYGGLWWTVKRLPAAHHPVLTMLVSFAVRTAVTIGVMAGLMAGDWRRLAAVLAGFVAMRFFLVWRQRRHDAIQS</sequence>
<feature type="transmembrane region" description="Helical" evidence="1">
    <location>
        <begin position="6"/>
        <end position="27"/>
    </location>
</feature>
<organism evidence="2 3">
    <name type="scientific">Methylomarinovum tepidoasis</name>
    <dbReference type="NCBI Taxonomy" id="2840183"/>
    <lineage>
        <taxon>Bacteria</taxon>
        <taxon>Pseudomonadati</taxon>
        <taxon>Pseudomonadota</taxon>
        <taxon>Gammaproteobacteria</taxon>
        <taxon>Methylococcales</taxon>
        <taxon>Methylothermaceae</taxon>
        <taxon>Methylomarinovum</taxon>
    </lineage>
</organism>
<gene>
    <name evidence="2" type="ORF">MIN45_P0212</name>
</gene>
<dbReference type="Proteomes" id="UP001321450">
    <property type="component" value="Chromosome"/>
</dbReference>
<dbReference type="AlphaFoldDB" id="A0AAU9BW80"/>
<dbReference type="EMBL" id="AP024718">
    <property type="protein sequence ID" value="BCX87845.1"/>
    <property type="molecule type" value="Genomic_DNA"/>
</dbReference>
<accession>A0AAU9BW80</accession>
<evidence type="ECO:0008006" key="4">
    <source>
        <dbReference type="Google" id="ProtNLM"/>
    </source>
</evidence>
<reference evidence="3" key="1">
    <citation type="journal article" date="2024" name="Int. J. Syst. Evol. Microbiol.">
        <title>Methylomarinovum tepidoasis sp. nov., a moderately thermophilic methanotroph of the family Methylothermaceae isolated from a deep-sea hydrothermal field.</title>
        <authorList>
            <person name="Hirayama H."/>
            <person name="Takaki Y."/>
            <person name="Abe M."/>
            <person name="Miyazaki M."/>
            <person name="Uematsu K."/>
            <person name="Matsui Y."/>
            <person name="Takai K."/>
        </authorList>
    </citation>
    <scope>NUCLEOTIDE SEQUENCE [LARGE SCALE GENOMIC DNA]</scope>
    <source>
        <strain evidence="3">IN45</strain>
    </source>
</reference>
<evidence type="ECO:0000313" key="2">
    <source>
        <dbReference type="EMBL" id="BCX87845.1"/>
    </source>
</evidence>
<proteinExistence type="predicted"/>
<dbReference type="RefSeq" id="WP_286292818.1">
    <property type="nucleotide sequence ID" value="NZ_AP024718.1"/>
</dbReference>
<name>A0AAU9BW80_9GAMM</name>
<dbReference type="NCBIfam" id="TIGR03165">
    <property type="entry name" value="F1F0_chp_2"/>
    <property type="match status" value="1"/>
</dbReference>